<dbReference type="SMART" id="SM00355">
    <property type="entry name" value="ZnF_C2H2"/>
    <property type="match status" value="1"/>
</dbReference>
<evidence type="ECO:0000256" key="1">
    <source>
        <dbReference type="PROSITE-ProRule" id="PRU00042"/>
    </source>
</evidence>
<reference evidence="3 4" key="1">
    <citation type="submission" date="2019-06" db="EMBL/GenBank/DDBJ databases">
        <title>A chromosomal-level reference genome of Carpinus fangiana (Coryloideae, Betulaceae).</title>
        <authorList>
            <person name="Yang X."/>
            <person name="Wang Z."/>
            <person name="Zhang L."/>
            <person name="Hao G."/>
            <person name="Liu J."/>
            <person name="Yang Y."/>
        </authorList>
    </citation>
    <scope>NUCLEOTIDE SEQUENCE [LARGE SCALE GENOMIC DNA]</scope>
    <source>
        <strain evidence="3">Cfa_2016G</strain>
        <tissue evidence="3">Leaf</tissue>
    </source>
</reference>
<evidence type="ECO:0000259" key="2">
    <source>
        <dbReference type="PROSITE" id="PS50157"/>
    </source>
</evidence>
<feature type="domain" description="C2H2-type" evidence="2">
    <location>
        <begin position="46"/>
        <end position="70"/>
    </location>
</feature>
<evidence type="ECO:0000313" key="3">
    <source>
        <dbReference type="EMBL" id="KAE8077876.1"/>
    </source>
</evidence>
<accession>A0A5N6RHW3</accession>
<dbReference type="PROSITE" id="PS00028">
    <property type="entry name" value="ZINC_FINGER_C2H2_1"/>
    <property type="match status" value="1"/>
</dbReference>
<dbReference type="Gene3D" id="3.30.160.60">
    <property type="entry name" value="Classic Zinc Finger"/>
    <property type="match status" value="1"/>
</dbReference>
<proteinExistence type="predicted"/>
<dbReference type="OrthoDB" id="6417226at2759"/>
<evidence type="ECO:0000313" key="4">
    <source>
        <dbReference type="Proteomes" id="UP000327013"/>
    </source>
</evidence>
<dbReference type="PROSITE" id="PS50157">
    <property type="entry name" value="ZINC_FINGER_C2H2_2"/>
    <property type="match status" value="1"/>
</dbReference>
<dbReference type="AlphaFoldDB" id="A0A5N6RHW3"/>
<keyword evidence="4" id="KW-1185">Reference proteome</keyword>
<dbReference type="GO" id="GO:0008270">
    <property type="term" value="F:zinc ion binding"/>
    <property type="evidence" value="ECO:0007669"/>
    <property type="project" value="UniProtKB-KW"/>
</dbReference>
<keyword evidence="1" id="KW-0863">Zinc-finger</keyword>
<keyword evidence="1" id="KW-0479">Metal-binding</keyword>
<dbReference type="Proteomes" id="UP000327013">
    <property type="component" value="Chromosome 6"/>
</dbReference>
<organism evidence="3 4">
    <name type="scientific">Carpinus fangiana</name>
    <dbReference type="NCBI Taxonomy" id="176857"/>
    <lineage>
        <taxon>Eukaryota</taxon>
        <taxon>Viridiplantae</taxon>
        <taxon>Streptophyta</taxon>
        <taxon>Embryophyta</taxon>
        <taxon>Tracheophyta</taxon>
        <taxon>Spermatophyta</taxon>
        <taxon>Magnoliopsida</taxon>
        <taxon>eudicotyledons</taxon>
        <taxon>Gunneridae</taxon>
        <taxon>Pentapetalae</taxon>
        <taxon>rosids</taxon>
        <taxon>fabids</taxon>
        <taxon>Fagales</taxon>
        <taxon>Betulaceae</taxon>
        <taxon>Carpinus</taxon>
    </lineage>
</organism>
<protein>
    <recommendedName>
        <fullName evidence="2">C2H2-type domain-containing protein</fullName>
    </recommendedName>
</protein>
<dbReference type="EMBL" id="CM017326">
    <property type="protein sequence ID" value="KAE8077876.1"/>
    <property type="molecule type" value="Genomic_DNA"/>
</dbReference>
<keyword evidence="1" id="KW-0862">Zinc</keyword>
<dbReference type="InterPro" id="IPR013087">
    <property type="entry name" value="Znf_C2H2_type"/>
</dbReference>
<gene>
    <name evidence="3" type="ORF">FH972_016394</name>
</gene>
<name>A0A5N6RHW3_9ROSI</name>
<sequence length="86" mass="9681">MWDYFTKPVSTYSTPLQGTKAHDPFSSQPLISPLLALQATMAPRLLACNLCDQTFETQVSLQQHQKDAHSSAVYKCFKMCVFLVLL</sequence>